<dbReference type="AlphaFoldDB" id="A0A6M3LUI6"/>
<accession>A0A6M3LUI6</accession>
<protein>
    <submittedName>
        <fullName evidence="1">Uncharacterized protein</fullName>
    </submittedName>
</protein>
<gene>
    <name evidence="1" type="ORF">MM415B04885_0012</name>
</gene>
<proteinExistence type="predicted"/>
<evidence type="ECO:0000313" key="1">
    <source>
        <dbReference type="EMBL" id="QJA96235.1"/>
    </source>
</evidence>
<name>A0A6M3LUI6_9ZZZZ</name>
<sequence length="104" mass="11649">MIKIIVEDTEEELKNQGADRCGELNCICGGGYGDKEEMAVHIDHHLNFPQLRLTTVHEILHLHFGGRVKHSKIDQASIDLIDGMLQIGAIMDYRQIPDNDVDGV</sequence>
<dbReference type="EMBL" id="MT143381">
    <property type="protein sequence ID" value="QJA96235.1"/>
    <property type="molecule type" value="Genomic_DNA"/>
</dbReference>
<organism evidence="1">
    <name type="scientific">viral metagenome</name>
    <dbReference type="NCBI Taxonomy" id="1070528"/>
    <lineage>
        <taxon>unclassified sequences</taxon>
        <taxon>metagenomes</taxon>
        <taxon>organismal metagenomes</taxon>
    </lineage>
</organism>
<reference evidence="1" key="1">
    <citation type="submission" date="2020-03" db="EMBL/GenBank/DDBJ databases">
        <title>The deep terrestrial virosphere.</title>
        <authorList>
            <person name="Holmfeldt K."/>
            <person name="Nilsson E."/>
            <person name="Simone D."/>
            <person name="Lopez-Fernandez M."/>
            <person name="Wu X."/>
            <person name="de Brujin I."/>
            <person name="Lundin D."/>
            <person name="Andersson A."/>
            <person name="Bertilsson S."/>
            <person name="Dopson M."/>
        </authorList>
    </citation>
    <scope>NUCLEOTIDE SEQUENCE</scope>
    <source>
        <strain evidence="1">MM415B04885</strain>
    </source>
</reference>